<sequence length="486" mass="51912">MQIEARSMLDAQGMCRSWMRFIYCVVATYTYSFGGGIARDVIARCLLGPPAGASSTPPYYESPQLQDSEKRARKHYMEPISLENLRGELEALLQKRGVRGVSIALNGPVSHLDLAVGTSDGFVSLTPRHWMEHASLSKTVASVFATQYFTDKGIALTESVNLLLARTASPFRLRVAEGKMPQAWADSVQLRHLMDHSGLGMHYVHGVPLDTDFPAILSLISGERRDLGYQAIEVSKEPGARFGYSGGGFLVLQHLIEEMEGKAIEVVCRPFLDITGLGDFSFDPKPLPRAEGRYALGFSDAGDVIAPPAGRLAFPAFAAGALGTPRALANFWAELIAAYSDPSAKVPILHATAVAVLRDHVRDLGSVDFMGACMGLGVFVMDAGPNKVAVHQAANEGFRGVYIACFEGPDAGKVMVVLSNGDNNATLLNVQVGNLSAAVALPAILAIAFYHCLLKYRGSGSELLQLGLGVPVLVGLFHGAGLVLAV</sequence>
<dbReference type="Pfam" id="PF00144">
    <property type="entry name" value="Beta-lactamase"/>
    <property type="match status" value="1"/>
</dbReference>
<keyword evidence="1" id="KW-0472">Membrane</keyword>
<name>A0A1Q9CWT9_SYMMI</name>
<dbReference type="EMBL" id="LSRX01000862">
    <property type="protein sequence ID" value="OLP87391.1"/>
    <property type="molecule type" value="Genomic_DNA"/>
</dbReference>
<dbReference type="OrthoDB" id="428260at2759"/>
<dbReference type="OMA" id="LGMHYVH"/>
<accession>A0A1Q9CWT9</accession>
<evidence type="ECO:0000256" key="1">
    <source>
        <dbReference type="SAM" id="Phobius"/>
    </source>
</evidence>
<evidence type="ECO:0000313" key="4">
    <source>
        <dbReference type="Proteomes" id="UP000186817"/>
    </source>
</evidence>
<dbReference type="AlphaFoldDB" id="A0A1Q9CWT9"/>
<dbReference type="Proteomes" id="UP000186817">
    <property type="component" value="Unassembled WGS sequence"/>
</dbReference>
<dbReference type="Gene3D" id="3.40.710.10">
    <property type="entry name" value="DD-peptidase/beta-lactamase superfamily"/>
    <property type="match status" value="1"/>
</dbReference>
<keyword evidence="4" id="KW-1185">Reference proteome</keyword>
<reference evidence="3 4" key="1">
    <citation type="submission" date="2016-02" db="EMBL/GenBank/DDBJ databases">
        <title>Genome analysis of coral dinoflagellate symbionts highlights evolutionary adaptations to a symbiotic lifestyle.</title>
        <authorList>
            <person name="Aranda M."/>
            <person name="Li Y."/>
            <person name="Liew Y.J."/>
            <person name="Baumgarten S."/>
            <person name="Simakov O."/>
            <person name="Wilson M."/>
            <person name="Piel J."/>
            <person name="Ashoor H."/>
            <person name="Bougouffa S."/>
            <person name="Bajic V.B."/>
            <person name="Ryu T."/>
            <person name="Ravasi T."/>
            <person name="Bayer T."/>
            <person name="Micklem G."/>
            <person name="Kim H."/>
            <person name="Bhak J."/>
            <person name="Lajeunesse T.C."/>
            <person name="Voolstra C.R."/>
        </authorList>
    </citation>
    <scope>NUCLEOTIDE SEQUENCE [LARGE SCALE GENOMIC DNA]</scope>
    <source>
        <strain evidence="3 4">CCMP2467</strain>
    </source>
</reference>
<evidence type="ECO:0000259" key="2">
    <source>
        <dbReference type="Pfam" id="PF00144"/>
    </source>
</evidence>
<gene>
    <name evidence="3" type="ORF">AK812_SmicGene31377</name>
</gene>
<comment type="caution">
    <text evidence="3">The sequence shown here is derived from an EMBL/GenBank/DDBJ whole genome shotgun (WGS) entry which is preliminary data.</text>
</comment>
<dbReference type="SUPFAM" id="SSF56601">
    <property type="entry name" value="beta-lactamase/transpeptidase-like"/>
    <property type="match status" value="1"/>
</dbReference>
<keyword evidence="1" id="KW-1133">Transmembrane helix</keyword>
<dbReference type="InterPro" id="IPR001466">
    <property type="entry name" value="Beta-lactam-related"/>
</dbReference>
<feature type="transmembrane region" description="Helical" evidence="1">
    <location>
        <begin position="21"/>
        <end position="38"/>
    </location>
</feature>
<dbReference type="InterPro" id="IPR012338">
    <property type="entry name" value="Beta-lactam/transpept-like"/>
</dbReference>
<feature type="domain" description="Beta-lactamase-related" evidence="2">
    <location>
        <begin position="89"/>
        <end position="424"/>
    </location>
</feature>
<feature type="transmembrane region" description="Helical" evidence="1">
    <location>
        <begin position="466"/>
        <end position="485"/>
    </location>
</feature>
<organism evidence="3 4">
    <name type="scientific">Symbiodinium microadriaticum</name>
    <name type="common">Dinoflagellate</name>
    <name type="synonym">Zooxanthella microadriatica</name>
    <dbReference type="NCBI Taxonomy" id="2951"/>
    <lineage>
        <taxon>Eukaryota</taxon>
        <taxon>Sar</taxon>
        <taxon>Alveolata</taxon>
        <taxon>Dinophyceae</taxon>
        <taxon>Suessiales</taxon>
        <taxon>Symbiodiniaceae</taxon>
        <taxon>Symbiodinium</taxon>
    </lineage>
</organism>
<proteinExistence type="predicted"/>
<feature type="transmembrane region" description="Helical" evidence="1">
    <location>
        <begin position="435"/>
        <end position="454"/>
    </location>
</feature>
<evidence type="ECO:0000313" key="3">
    <source>
        <dbReference type="EMBL" id="OLP87391.1"/>
    </source>
</evidence>
<protein>
    <recommendedName>
        <fullName evidence="2">Beta-lactamase-related domain-containing protein</fullName>
    </recommendedName>
</protein>
<keyword evidence="1" id="KW-0812">Transmembrane</keyword>